<organism evidence="2 3">
    <name type="scientific">Aquarana catesbeiana</name>
    <name type="common">American bullfrog</name>
    <name type="synonym">Rana catesbeiana</name>
    <dbReference type="NCBI Taxonomy" id="8400"/>
    <lineage>
        <taxon>Eukaryota</taxon>
        <taxon>Metazoa</taxon>
        <taxon>Chordata</taxon>
        <taxon>Craniata</taxon>
        <taxon>Vertebrata</taxon>
        <taxon>Euteleostomi</taxon>
        <taxon>Amphibia</taxon>
        <taxon>Batrachia</taxon>
        <taxon>Anura</taxon>
        <taxon>Neobatrachia</taxon>
        <taxon>Ranoidea</taxon>
        <taxon>Ranidae</taxon>
        <taxon>Aquarana</taxon>
    </lineage>
</organism>
<gene>
    <name evidence="2" type="ORF">AB205_0068050</name>
</gene>
<dbReference type="Proteomes" id="UP000228934">
    <property type="component" value="Unassembled WGS sequence"/>
</dbReference>
<dbReference type="EMBL" id="KV943385">
    <property type="protein sequence ID" value="PIO26773.1"/>
    <property type="molecule type" value="Genomic_DNA"/>
</dbReference>
<dbReference type="AlphaFoldDB" id="A0A2G9RHT7"/>
<accession>A0A2G9RHT7</accession>
<feature type="chain" id="PRO_5013621172" description="Secreted protein" evidence="1">
    <location>
        <begin position="20"/>
        <end position="72"/>
    </location>
</feature>
<name>A0A2G9RHT7_AQUCT</name>
<keyword evidence="3" id="KW-1185">Reference proteome</keyword>
<evidence type="ECO:0000313" key="2">
    <source>
        <dbReference type="EMBL" id="PIO26773.1"/>
    </source>
</evidence>
<evidence type="ECO:0008006" key="4">
    <source>
        <dbReference type="Google" id="ProtNLM"/>
    </source>
</evidence>
<protein>
    <recommendedName>
        <fullName evidence="4">Secreted protein</fullName>
    </recommendedName>
</protein>
<proteinExistence type="predicted"/>
<keyword evidence="1" id="KW-0732">Signal</keyword>
<evidence type="ECO:0000256" key="1">
    <source>
        <dbReference type="SAM" id="SignalP"/>
    </source>
</evidence>
<sequence>MDWPHPLSLLISSLTLTTAAANGALCMSQPIKRESPGQHSLSHNITGSRWPQVSIGGAKGGCCTQKAFYLNA</sequence>
<reference evidence="3" key="1">
    <citation type="journal article" date="2017" name="Nat. Commun.">
        <title>The North American bullfrog draft genome provides insight into hormonal regulation of long noncoding RNA.</title>
        <authorList>
            <person name="Hammond S.A."/>
            <person name="Warren R.L."/>
            <person name="Vandervalk B.P."/>
            <person name="Kucuk E."/>
            <person name="Khan H."/>
            <person name="Gibb E.A."/>
            <person name="Pandoh P."/>
            <person name="Kirk H."/>
            <person name="Zhao Y."/>
            <person name="Jones M."/>
            <person name="Mungall A.J."/>
            <person name="Coope R."/>
            <person name="Pleasance S."/>
            <person name="Moore R.A."/>
            <person name="Holt R.A."/>
            <person name="Round J.M."/>
            <person name="Ohora S."/>
            <person name="Walle B.V."/>
            <person name="Veldhoen N."/>
            <person name="Helbing C.C."/>
            <person name="Birol I."/>
        </authorList>
    </citation>
    <scope>NUCLEOTIDE SEQUENCE [LARGE SCALE GENOMIC DNA]</scope>
</reference>
<evidence type="ECO:0000313" key="3">
    <source>
        <dbReference type="Proteomes" id="UP000228934"/>
    </source>
</evidence>
<feature type="signal peptide" evidence="1">
    <location>
        <begin position="1"/>
        <end position="19"/>
    </location>
</feature>